<comment type="similarity">
    <text evidence="1 4">Belongs to the DNA mismatch repair MutL/HexB family.</text>
</comment>
<dbReference type="InterPro" id="IPR042120">
    <property type="entry name" value="MutL_C_dimsub"/>
</dbReference>
<dbReference type="InterPro" id="IPR002099">
    <property type="entry name" value="MutL/Mlh/PMS"/>
</dbReference>
<dbReference type="AlphaFoldDB" id="A0A2M8EMB5"/>
<dbReference type="Pfam" id="PF13589">
    <property type="entry name" value="HATPase_c_3"/>
    <property type="match status" value="1"/>
</dbReference>
<keyword evidence="3 4" id="KW-0234">DNA repair</keyword>
<evidence type="ECO:0000256" key="4">
    <source>
        <dbReference type="HAMAP-Rule" id="MF_00149"/>
    </source>
</evidence>
<dbReference type="Pfam" id="PF08676">
    <property type="entry name" value="MutL_C"/>
    <property type="match status" value="1"/>
</dbReference>
<dbReference type="InterPro" id="IPR037198">
    <property type="entry name" value="MutL_C_sf"/>
</dbReference>
<dbReference type="InterPro" id="IPR036890">
    <property type="entry name" value="HATPase_C_sf"/>
</dbReference>
<dbReference type="NCBIfam" id="TIGR00585">
    <property type="entry name" value="mutl"/>
    <property type="match status" value="1"/>
</dbReference>
<dbReference type="EMBL" id="PFSJ01000009">
    <property type="protein sequence ID" value="PJC23865.1"/>
    <property type="molecule type" value="Genomic_DNA"/>
</dbReference>
<dbReference type="GO" id="GO:0140664">
    <property type="term" value="F:ATP-dependent DNA damage sensor activity"/>
    <property type="evidence" value="ECO:0007669"/>
    <property type="project" value="InterPro"/>
</dbReference>
<dbReference type="InterPro" id="IPR038973">
    <property type="entry name" value="MutL/Mlh/Pms-like"/>
</dbReference>
<name>A0A2M8EMB5_UNCKA</name>
<dbReference type="PANTHER" id="PTHR10073">
    <property type="entry name" value="DNA MISMATCH REPAIR PROTEIN MLH, PMS, MUTL"/>
    <property type="match status" value="1"/>
</dbReference>
<dbReference type="InterPro" id="IPR042121">
    <property type="entry name" value="MutL_C_regsub"/>
</dbReference>
<evidence type="ECO:0000256" key="1">
    <source>
        <dbReference type="ARBA" id="ARBA00006082"/>
    </source>
</evidence>
<dbReference type="InterPro" id="IPR014790">
    <property type="entry name" value="MutL_C"/>
</dbReference>
<evidence type="ECO:0000259" key="6">
    <source>
        <dbReference type="SMART" id="SM01340"/>
    </source>
</evidence>
<sequence length="597" mass="67213">MRTWYQNFVLKLTYTMSKIHILSDDLVNKIAAGEVVERPASVVKELLDNAYDSDANQVSIEIEDGGMKKIRVTDNGSGMDKADVELAFKSHATSKINQTDDLLNIKSYGFRGEALSSIASVSKVTLKSRLSGENLGNEIKIEGGNIISLQETGAPAGTTVTVEDLFFNIPARKGFIKSAQSEYKAILDIVEAHAIANPKTGLTLINNDKTIYSLPKDHLIEDRVKAIAGNDLNDKLIPIFFEHPHVEIYGFAGKPEIASERRKLQIIFVNKRTIENKSIAFAVRNAYSSLIPKNTYPQYVLFIDVQPNIVDVNVHPRKEEVKFSNEQLIFTSVRNAVKAALDRTNLVPGSENPKPFSSNPFATPSPFGGFNNPPRVPRPFVKPNSFWDSPFEDMPPENTKPFNNYSNRKVYQFHNLYLVTETESGIMIYDQHAVHERILYEKLKNEDSKANKDESVQKLLEPVVVNLSAKESSTLEDYLEDLKTFGIEIEEFGPNAFKITQVPASMTDKNIKNIFHEILEDLESDKEIKSQDNKTEKILTYLSCRMAYKAGDNIPNEEAAALIDQLEQTEIQYTCPHGRPVKVEITLKELSKMFKRT</sequence>
<dbReference type="InterPro" id="IPR020568">
    <property type="entry name" value="Ribosomal_Su5_D2-typ_SF"/>
</dbReference>
<dbReference type="HAMAP" id="MF_00149">
    <property type="entry name" value="DNA_mis_repair"/>
    <property type="match status" value="1"/>
</dbReference>
<dbReference type="PANTHER" id="PTHR10073:SF12">
    <property type="entry name" value="DNA MISMATCH REPAIR PROTEIN MLH1"/>
    <property type="match status" value="1"/>
</dbReference>
<evidence type="ECO:0000256" key="2">
    <source>
        <dbReference type="ARBA" id="ARBA00022763"/>
    </source>
</evidence>
<dbReference type="Gene3D" id="3.30.230.10">
    <property type="match status" value="1"/>
</dbReference>
<gene>
    <name evidence="4" type="primary">mutL</name>
    <name evidence="7" type="ORF">CO058_01240</name>
</gene>
<feature type="domain" description="MutL C-terminal dimerisation" evidence="5">
    <location>
        <begin position="409"/>
        <end position="554"/>
    </location>
</feature>
<dbReference type="GO" id="GO:0016887">
    <property type="term" value="F:ATP hydrolysis activity"/>
    <property type="evidence" value="ECO:0007669"/>
    <property type="project" value="InterPro"/>
</dbReference>
<dbReference type="SMART" id="SM00853">
    <property type="entry name" value="MutL_C"/>
    <property type="match status" value="1"/>
</dbReference>
<dbReference type="GO" id="GO:0006298">
    <property type="term" value="P:mismatch repair"/>
    <property type="evidence" value="ECO:0007669"/>
    <property type="project" value="UniProtKB-UniRule"/>
</dbReference>
<dbReference type="InterPro" id="IPR014721">
    <property type="entry name" value="Ribsml_uS5_D2-typ_fold_subgr"/>
</dbReference>
<dbReference type="InterPro" id="IPR014762">
    <property type="entry name" value="DNA_mismatch_repair_CS"/>
</dbReference>
<dbReference type="Gene3D" id="3.30.565.10">
    <property type="entry name" value="Histidine kinase-like ATPase, C-terminal domain"/>
    <property type="match status" value="1"/>
</dbReference>
<evidence type="ECO:0000313" key="7">
    <source>
        <dbReference type="EMBL" id="PJC23865.1"/>
    </source>
</evidence>
<comment type="caution">
    <text evidence="7">The sequence shown here is derived from an EMBL/GenBank/DDBJ whole genome shotgun (WGS) entry which is preliminary data.</text>
</comment>
<organism evidence="7 8">
    <name type="scientific">candidate division WWE3 bacterium CG_4_9_14_0_2_um_filter_35_11</name>
    <dbReference type="NCBI Taxonomy" id="1975077"/>
    <lineage>
        <taxon>Bacteria</taxon>
        <taxon>Katanobacteria</taxon>
    </lineage>
</organism>
<dbReference type="SMART" id="SM01340">
    <property type="entry name" value="DNA_mis_repair"/>
    <property type="match status" value="1"/>
</dbReference>
<dbReference type="Gene3D" id="3.30.1540.20">
    <property type="entry name" value="MutL, C-terminal domain, dimerisation subdomain"/>
    <property type="match status" value="1"/>
</dbReference>
<dbReference type="GO" id="GO:0030983">
    <property type="term" value="F:mismatched DNA binding"/>
    <property type="evidence" value="ECO:0007669"/>
    <property type="project" value="InterPro"/>
</dbReference>
<dbReference type="FunFam" id="3.30.565.10:FF:000003">
    <property type="entry name" value="DNA mismatch repair endonuclease MutL"/>
    <property type="match status" value="1"/>
</dbReference>
<dbReference type="CDD" id="cd16926">
    <property type="entry name" value="HATPase_MutL-MLH-PMS-like"/>
    <property type="match status" value="1"/>
</dbReference>
<dbReference type="InterPro" id="IPR013507">
    <property type="entry name" value="DNA_mismatch_S5_2-like"/>
</dbReference>
<keyword evidence="2 4" id="KW-0227">DNA damage</keyword>
<dbReference type="SUPFAM" id="SSF118116">
    <property type="entry name" value="DNA mismatch repair protein MutL"/>
    <property type="match status" value="1"/>
</dbReference>
<dbReference type="Gene3D" id="3.30.1370.100">
    <property type="entry name" value="MutL, C-terminal domain, regulatory subdomain"/>
    <property type="match status" value="1"/>
</dbReference>
<evidence type="ECO:0000259" key="5">
    <source>
        <dbReference type="SMART" id="SM00853"/>
    </source>
</evidence>
<dbReference type="SUPFAM" id="SSF54211">
    <property type="entry name" value="Ribosomal protein S5 domain 2-like"/>
    <property type="match status" value="1"/>
</dbReference>
<protein>
    <recommendedName>
        <fullName evidence="4">DNA mismatch repair protein MutL</fullName>
    </recommendedName>
</protein>
<dbReference type="GO" id="GO:0005524">
    <property type="term" value="F:ATP binding"/>
    <property type="evidence" value="ECO:0007669"/>
    <property type="project" value="InterPro"/>
</dbReference>
<dbReference type="CDD" id="cd00782">
    <property type="entry name" value="MutL_Trans"/>
    <property type="match status" value="1"/>
</dbReference>
<dbReference type="GO" id="GO:0032300">
    <property type="term" value="C:mismatch repair complex"/>
    <property type="evidence" value="ECO:0007669"/>
    <property type="project" value="InterPro"/>
</dbReference>
<accession>A0A2M8EMB5</accession>
<evidence type="ECO:0000256" key="3">
    <source>
        <dbReference type="ARBA" id="ARBA00023204"/>
    </source>
</evidence>
<dbReference type="Pfam" id="PF01119">
    <property type="entry name" value="DNA_mis_repair"/>
    <property type="match status" value="1"/>
</dbReference>
<dbReference type="InterPro" id="IPR020667">
    <property type="entry name" value="DNA_mismatch_repair_MutL"/>
</dbReference>
<proteinExistence type="inferred from homology"/>
<dbReference type="Proteomes" id="UP000229756">
    <property type="component" value="Unassembled WGS sequence"/>
</dbReference>
<feature type="domain" description="DNA mismatch repair protein S5" evidence="6">
    <location>
        <begin position="224"/>
        <end position="342"/>
    </location>
</feature>
<evidence type="ECO:0000313" key="8">
    <source>
        <dbReference type="Proteomes" id="UP000229756"/>
    </source>
</evidence>
<dbReference type="PROSITE" id="PS00058">
    <property type="entry name" value="DNA_MISMATCH_REPAIR_1"/>
    <property type="match status" value="1"/>
</dbReference>
<comment type="function">
    <text evidence="4">This protein is involved in the repair of mismatches in DNA. It is required for dam-dependent methyl-directed DNA mismatch repair. May act as a 'molecular matchmaker', a protein that promotes the formation of a stable complex between two or more DNA-binding proteins in an ATP-dependent manner without itself being part of a final effector complex.</text>
</comment>
<reference evidence="8" key="1">
    <citation type="submission" date="2017-09" db="EMBL/GenBank/DDBJ databases">
        <title>Depth-based differentiation of microbial function through sediment-hosted aquifers and enrichment of novel symbionts in the deep terrestrial subsurface.</title>
        <authorList>
            <person name="Probst A.J."/>
            <person name="Ladd B."/>
            <person name="Jarett J.K."/>
            <person name="Geller-Mcgrath D.E."/>
            <person name="Sieber C.M.K."/>
            <person name="Emerson J.B."/>
            <person name="Anantharaman K."/>
            <person name="Thomas B.C."/>
            <person name="Malmstrom R."/>
            <person name="Stieglmeier M."/>
            <person name="Klingl A."/>
            <person name="Woyke T."/>
            <person name="Ryan C.M."/>
            <person name="Banfield J.F."/>
        </authorList>
    </citation>
    <scope>NUCLEOTIDE SEQUENCE [LARGE SCALE GENOMIC DNA]</scope>
</reference>
<dbReference type="SUPFAM" id="SSF55874">
    <property type="entry name" value="ATPase domain of HSP90 chaperone/DNA topoisomerase II/histidine kinase"/>
    <property type="match status" value="1"/>
</dbReference>